<dbReference type="CDD" id="cd04651">
    <property type="entry name" value="LbH_G1P_AT_C"/>
    <property type="match status" value="1"/>
</dbReference>
<feature type="site" description="Could play a key role in the communication between the regulatory and the substrate sites" evidence="9">
    <location>
        <position position="60"/>
    </location>
</feature>
<dbReference type="InterPro" id="IPR023049">
    <property type="entry name" value="GlgC_bac"/>
</dbReference>
<dbReference type="InterPro" id="IPR056818">
    <property type="entry name" value="GlmU/GlgC-like_hexapep"/>
</dbReference>
<dbReference type="PANTHER" id="PTHR43523">
    <property type="entry name" value="GLUCOSE-1-PHOSPHATE ADENYLYLTRANSFERASE-RELATED"/>
    <property type="match status" value="1"/>
</dbReference>
<feature type="domain" description="Nucleotidyl transferase" evidence="10">
    <location>
        <begin position="8"/>
        <end position="261"/>
    </location>
</feature>
<dbReference type="HAMAP" id="MF_00624">
    <property type="entry name" value="GlgC"/>
    <property type="match status" value="1"/>
</dbReference>
<dbReference type="Gene3D" id="2.160.10.10">
    <property type="entry name" value="Hexapeptide repeat proteins"/>
    <property type="match status" value="1"/>
</dbReference>
<dbReference type="NCBIfam" id="NF003670">
    <property type="entry name" value="PRK05293.1"/>
    <property type="match status" value="1"/>
</dbReference>
<evidence type="ECO:0000256" key="5">
    <source>
        <dbReference type="ARBA" id="ARBA00022741"/>
    </source>
</evidence>
<evidence type="ECO:0000313" key="12">
    <source>
        <dbReference type="EMBL" id="QSZ27708.1"/>
    </source>
</evidence>
<dbReference type="SUPFAM" id="SSF51161">
    <property type="entry name" value="Trimeric LpxA-like enzymes"/>
    <property type="match status" value="1"/>
</dbReference>
<keyword evidence="2 9" id="KW-0321">Glycogen metabolism</keyword>
<dbReference type="GO" id="GO:0008878">
    <property type="term" value="F:glucose-1-phosphate adenylyltransferase activity"/>
    <property type="evidence" value="ECO:0007669"/>
    <property type="project" value="UniProtKB-UniRule"/>
</dbReference>
<feature type="site" description="Could play a key role in the communication between the regulatory and the substrate sites" evidence="9">
    <location>
        <position position="99"/>
    </location>
</feature>
<accession>A0A975AWH9</accession>
<evidence type="ECO:0000259" key="10">
    <source>
        <dbReference type="Pfam" id="PF00483"/>
    </source>
</evidence>
<dbReference type="SUPFAM" id="SSF53448">
    <property type="entry name" value="Nucleotide-diphospho-sugar transferases"/>
    <property type="match status" value="1"/>
</dbReference>
<dbReference type="EMBL" id="CP060096">
    <property type="protein sequence ID" value="QSZ27708.1"/>
    <property type="molecule type" value="Genomic_DNA"/>
</dbReference>
<evidence type="ECO:0000256" key="6">
    <source>
        <dbReference type="ARBA" id="ARBA00022840"/>
    </source>
</evidence>
<evidence type="ECO:0000256" key="4">
    <source>
        <dbReference type="ARBA" id="ARBA00022695"/>
    </source>
</evidence>
<dbReference type="Gene3D" id="3.90.550.10">
    <property type="entry name" value="Spore Coat Polysaccharide Biosynthesis Protein SpsA, Chain A"/>
    <property type="match status" value="1"/>
</dbReference>
<dbReference type="EC" id="2.7.7.27" evidence="9"/>
<comment type="catalytic activity">
    <reaction evidence="9">
        <text>alpha-D-glucose 1-phosphate + ATP + H(+) = ADP-alpha-D-glucose + diphosphate</text>
        <dbReference type="Rhea" id="RHEA:12120"/>
        <dbReference type="ChEBI" id="CHEBI:15378"/>
        <dbReference type="ChEBI" id="CHEBI:30616"/>
        <dbReference type="ChEBI" id="CHEBI:33019"/>
        <dbReference type="ChEBI" id="CHEBI:57498"/>
        <dbReference type="ChEBI" id="CHEBI:58601"/>
        <dbReference type="EC" id="2.7.7.27"/>
    </reaction>
</comment>
<protein>
    <recommendedName>
        <fullName evidence="9">Glucose-1-phosphate adenylyltransferase</fullName>
        <ecNumber evidence="9">2.7.7.27</ecNumber>
    </recommendedName>
    <alternativeName>
        <fullName evidence="9">ADP-glucose pyrophosphorylase</fullName>
        <shortName evidence="9">ADPGlc PPase</shortName>
    </alternativeName>
    <alternativeName>
        <fullName evidence="9">ADP-glucose synthase</fullName>
    </alternativeName>
</protein>
<keyword evidence="6 9" id="KW-0067">ATP-binding</keyword>
<evidence type="ECO:0000256" key="3">
    <source>
        <dbReference type="ARBA" id="ARBA00022679"/>
    </source>
</evidence>
<feature type="binding site" evidence="9">
    <location>
        <position position="165"/>
    </location>
    <ligand>
        <name>alpha-D-glucose 1-phosphate</name>
        <dbReference type="ChEBI" id="CHEBI:58601"/>
    </ligand>
</feature>
<keyword evidence="13" id="KW-1185">Reference proteome</keyword>
<dbReference type="NCBIfam" id="TIGR02091">
    <property type="entry name" value="glgC"/>
    <property type="match status" value="1"/>
</dbReference>
<dbReference type="InterPro" id="IPR011831">
    <property type="entry name" value="ADP-Glc_PPase"/>
</dbReference>
<evidence type="ECO:0000259" key="11">
    <source>
        <dbReference type="Pfam" id="PF24894"/>
    </source>
</evidence>
<dbReference type="InterPro" id="IPR011004">
    <property type="entry name" value="Trimer_LpxA-like_sf"/>
</dbReference>
<keyword evidence="4 9" id="KW-0548">Nucleotidyltransferase</keyword>
<keyword evidence="7 9" id="KW-0320">Glycogen biosynthesis</keyword>
<evidence type="ECO:0000256" key="1">
    <source>
        <dbReference type="ARBA" id="ARBA00010443"/>
    </source>
</evidence>
<dbReference type="GO" id="GO:0005524">
    <property type="term" value="F:ATP binding"/>
    <property type="evidence" value="ECO:0007669"/>
    <property type="project" value="UniProtKB-KW"/>
</dbReference>
<dbReference type="GO" id="GO:0005978">
    <property type="term" value="P:glycogen biosynthetic process"/>
    <property type="evidence" value="ECO:0007669"/>
    <property type="project" value="UniProtKB-UniRule"/>
</dbReference>
<dbReference type="AlphaFoldDB" id="A0A975AWH9"/>
<dbReference type="InterPro" id="IPR029044">
    <property type="entry name" value="Nucleotide-diphossugar_trans"/>
</dbReference>
<comment type="pathway">
    <text evidence="9">Glycan biosynthesis; glycogen biosynthesis.</text>
</comment>
<evidence type="ECO:0000256" key="2">
    <source>
        <dbReference type="ARBA" id="ARBA00022600"/>
    </source>
</evidence>
<dbReference type="Pfam" id="PF24894">
    <property type="entry name" value="Hexapep_GlmU"/>
    <property type="match status" value="1"/>
</dbReference>
<dbReference type="PROSITE" id="PS00808">
    <property type="entry name" value="ADP_GLC_PYROPHOSPH_1"/>
    <property type="match status" value="1"/>
</dbReference>
<organism evidence="12 13">
    <name type="scientific">Aceticella autotrophica</name>
    <dbReference type="NCBI Taxonomy" id="2755338"/>
    <lineage>
        <taxon>Bacteria</taxon>
        <taxon>Bacillati</taxon>
        <taxon>Bacillota</taxon>
        <taxon>Clostridia</taxon>
        <taxon>Thermoanaerobacterales</taxon>
        <taxon>Thermoanaerobacteraceae</taxon>
        <taxon>Aceticella</taxon>
    </lineage>
</organism>
<feature type="binding site" evidence="9">
    <location>
        <position position="191"/>
    </location>
    <ligand>
        <name>alpha-D-glucose 1-phosphate</name>
        <dbReference type="ChEBI" id="CHEBI:58601"/>
    </ligand>
</feature>
<dbReference type="PROSITE" id="PS00809">
    <property type="entry name" value="ADP_GLC_PYROPHOSPH_2"/>
    <property type="match status" value="1"/>
</dbReference>
<proteinExistence type="inferred from homology"/>
<keyword evidence="3 9" id="KW-0808">Transferase</keyword>
<comment type="similarity">
    <text evidence="1 9">Belongs to the bacterial/plant glucose-1-phosphate adenylyltransferase family.</text>
</comment>
<name>A0A975AWH9_9THEO</name>
<feature type="binding site" evidence="9">
    <location>
        <begin position="180"/>
        <end position="181"/>
    </location>
    <ligand>
        <name>alpha-D-glucose 1-phosphate</name>
        <dbReference type="ChEBI" id="CHEBI:58601"/>
    </ligand>
</feature>
<gene>
    <name evidence="9" type="primary">glgC</name>
    <name evidence="12" type="ORF">ACETAC_02045</name>
</gene>
<dbReference type="KEGG" id="aaut:ACETAC_02045"/>
<keyword evidence="5 9" id="KW-0547">Nucleotide-binding</keyword>
<keyword evidence="8 9" id="KW-0119">Carbohydrate metabolism</keyword>
<dbReference type="RefSeq" id="WP_284680418.1">
    <property type="nucleotide sequence ID" value="NZ_CP060096.1"/>
</dbReference>
<dbReference type="CDD" id="cd02508">
    <property type="entry name" value="ADP_Glucose_PP"/>
    <property type="match status" value="1"/>
</dbReference>
<feature type="binding site" evidence="9">
    <location>
        <position position="100"/>
    </location>
    <ligand>
        <name>alpha-D-glucose 1-phosphate</name>
        <dbReference type="ChEBI" id="CHEBI:58601"/>
    </ligand>
</feature>
<dbReference type="InterPro" id="IPR005836">
    <property type="entry name" value="ADP_Glu_pyroP_CS"/>
</dbReference>
<reference evidence="12" key="1">
    <citation type="submission" date="2020-08" db="EMBL/GenBank/DDBJ databases">
        <title>Genomic insights into the carbon and energy metabolism of the first obligate autotrophic acetogenic bacterium Aceticella autotrophica gen. nov., sp. nov.</title>
        <authorList>
            <person name="Toshchakov S.V."/>
            <person name="Elcheninov A.G."/>
            <person name="Kublanov I.V."/>
            <person name="Frolov E.N."/>
            <person name="Lebedinsky A.V."/>
        </authorList>
    </citation>
    <scope>NUCLEOTIDE SEQUENCE</scope>
    <source>
        <strain evidence="12">3443-3Ac</strain>
    </source>
</reference>
<comment type="subunit">
    <text evidence="9">Homotetramer.</text>
</comment>
<sequence length="388" mass="43230">MAKKDVVALILAGGQGSRLKSLTKNNAKPAVEFGGKYRIIDFALSNCCNSSIEIVGILTQYQPFILHSHIGIGVPWDLDRANGGVSILPPYVKDAGGNWYNGTADAVFQNAYFVDFYSPDYLIVLSGDHIYKMDYREMLKYHIEKKADATIAVTQVPIGEANRFGILNTSDDYKVYEFEEKPKNPKSNLASMGIYIFNWHKLKHILSEDSKNSKSTHDFGKDIIPNMLNRGFKLYAYPFEGYWRDVGTIESYWEANMDLLKEDLPSINNHKELDLFDENWKIYTSSLAYPPQYIGEDAVIKNSMIVEGCVILGSVTRSVLSYGVYIGKGCEIKNSVIMSGAIIEDDARVTNSIICSKVKIKKGSVIGNSDGLSVVPENKTIEGVYSNG</sequence>
<evidence type="ECO:0000256" key="9">
    <source>
        <dbReference type="HAMAP-Rule" id="MF_00624"/>
    </source>
</evidence>
<dbReference type="PROSITE" id="PS00810">
    <property type="entry name" value="ADP_GLC_PYROPHOSPH_3"/>
    <property type="match status" value="1"/>
</dbReference>
<evidence type="ECO:0000256" key="8">
    <source>
        <dbReference type="ARBA" id="ARBA00023277"/>
    </source>
</evidence>
<feature type="domain" description="Glucose-1-phosphate adenylyltransferase/Bifunctional protein GlmU-like C-terminal hexapeptide" evidence="11">
    <location>
        <begin position="297"/>
        <end position="368"/>
    </location>
</feature>
<dbReference type="PANTHER" id="PTHR43523:SF2">
    <property type="entry name" value="GLUCOSE-1-PHOSPHATE ADENYLYLTRANSFERASE"/>
    <property type="match status" value="1"/>
</dbReference>
<comment type="function">
    <text evidence="9">Involved in the biosynthesis of ADP-glucose, a building block required for the elongation reactions to produce glycogen. Catalyzes the reaction between ATP and alpha-D-glucose 1-phosphate (G1P) to produce pyrophosphate and ADP-Glc.</text>
</comment>
<dbReference type="Pfam" id="PF00483">
    <property type="entry name" value="NTP_transferase"/>
    <property type="match status" value="1"/>
</dbReference>
<evidence type="ECO:0000256" key="7">
    <source>
        <dbReference type="ARBA" id="ARBA00023056"/>
    </source>
</evidence>
<evidence type="ECO:0000313" key="13">
    <source>
        <dbReference type="Proteomes" id="UP000671913"/>
    </source>
</evidence>
<dbReference type="Proteomes" id="UP000671913">
    <property type="component" value="Chromosome"/>
</dbReference>
<dbReference type="InterPro" id="IPR005835">
    <property type="entry name" value="NTP_transferase_dom"/>
</dbReference>